<gene>
    <name evidence="1" type="ORF">HKN21_06755</name>
</gene>
<comment type="caution">
    <text evidence="1">The sequence shown here is derived from an EMBL/GenBank/DDBJ whole genome shotgun (WGS) entry which is preliminary data.</text>
</comment>
<evidence type="ECO:0000313" key="1">
    <source>
        <dbReference type="EMBL" id="NNF06443.1"/>
    </source>
</evidence>
<evidence type="ECO:0000313" key="2">
    <source>
        <dbReference type="Proteomes" id="UP000547674"/>
    </source>
</evidence>
<protein>
    <submittedName>
        <fullName evidence="1">Uncharacterized protein</fullName>
    </submittedName>
</protein>
<proteinExistence type="predicted"/>
<accession>A0A7Y2H282</accession>
<dbReference type="Proteomes" id="UP000547674">
    <property type="component" value="Unassembled WGS sequence"/>
</dbReference>
<name>A0A7Y2H282_UNCEI</name>
<organism evidence="1 2">
    <name type="scientific">Eiseniibacteriota bacterium</name>
    <dbReference type="NCBI Taxonomy" id="2212470"/>
    <lineage>
        <taxon>Bacteria</taxon>
        <taxon>Candidatus Eiseniibacteriota</taxon>
    </lineage>
</organism>
<feature type="non-terminal residue" evidence="1">
    <location>
        <position position="164"/>
    </location>
</feature>
<dbReference type="AlphaFoldDB" id="A0A7Y2H282"/>
<sequence length="164" mass="17829">MSETPLDPKLQKLVAALYGELSGDEEREFFELLETDPALKAEWEEMSQTRSILGKLDDTEAVPSFNFLIDEHVEPVEPARLAVVSPEPTFGERVKGWFKGFGAQPAWGMATAALVVAVLAMSDFKIQKVDGGLAFRFGDAPMTAQYQVPPSDSVVPQQGTVGLG</sequence>
<dbReference type="EMBL" id="JABDJR010000259">
    <property type="protein sequence ID" value="NNF06443.1"/>
    <property type="molecule type" value="Genomic_DNA"/>
</dbReference>
<reference evidence="1 2" key="1">
    <citation type="submission" date="2020-03" db="EMBL/GenBank/DDBJ databases">
        <title>Metabolic flexibility allows generalist bacteria to become dominant in a frequently disturbed ecosystem.</title>
        <authorList>
            <person name="Chen Y.-J."/>
            <person name="Leung P.M."/>
            <person name="Bay S.K."/>
            <person name="Hugenholtz P."/>
            <person name="Kessler A.J."/>
            <person name="Shelley G."/>
            <person name="Waite D.W."/>
            <person name="Cook P.L."/>
            <person name="Greening C."/>
        </authorList>
    </citation>
    <scope>NUCLEOTIDE SEQUENCE [LARGE SCALE GENOMIC DNA]</scope>
    <source>
        <strain evidence="1">SS_bin_28</strain>
    </source>
</reference>